<evidence type="ECO:0000313" key="1">
    <source>
        <dbReference type="EMBL" id="MCX7568723.1"/>
    </source>
</evidence>
<evidence type="ECO:0000313" key="2">
    <source>
        <dbReference type="Proteomes" id="UP001208017"/>
    </source>
</evidence>
<reference evidence="1 2" key="1">
    <citation type="submission" date="2022-11" db="EMBL/GenBank/DDBJ databases">
        <title>Study of microbial diversity in lake waters.</title>
        <authorList>
            <person name="Zhang J."/>
        </authorList>
    </citation>
    <scope>NUCLEOTIDE SEQUENCE [LARGE SCALE GENOMIC DNA]</scope>
    <source>
        <strain evidence="1 2">DT12</strain>
    </source>
</reference>
<dbReference type="Proteomes" id="UP001208017">
    <property type="component" value="Unassembled WGS sequence"/>
</dbReference>
<keyword evidence="2" id="KW-1185">Reference proteome</keyword>
<proteinExistence type="predicted"/>
<sequence length="66" mass="7512">MDNEKNIAIAELATVLTNNSILDPQSFGRQEIWGKILLTSGQKQLWDEHAQYLVPTNVDDWGTKKK</sequence>
<protein>
    <submittedName>
        <fullName evidence="1">Uncharacterized protein</fullName>
    </submittedName>
</protein>
<dbReference type="RefSeq" id="WP_267149963.1">
    <property type="nucleotide sequence ID" value="NZ_JAPMLT010000001.1"/>
</dbReference>
<gene>
    <name evidence="1" type="ORF">OS242_01900</name>
</gene>
<organism evidence="1 2">
    <name type="scientific">Tumebacillus lacus</name>
    <dbReference type="NCBI Taxonomy" id="2995335"/>
    <lineage>
        <taxon>Bacteria</taxon>
        <taxon>Bacillati</taxon>
        <taxon>Bacillota</taxon>
        <taxon>Bacilli</taxon>
        <taxon>Bacillales</taxon>
        <taxon>Alicyclobacillaceae</taxon>
        <taxon>Tumebacillus</taxon>
    </lineage>
</organism>
<name>A0ABT3WVL8_9BACL</name>
<comment type="caution">
    <text evidence="1">The sequence shown here is derived from an EMBL/GenBank/DDBJ whole genome shotgun (WGS) entry which is preliminary data.</text>
</comment>
<dbReference type="EMBL" id="JAPMLT010000001">
    <property type="protein sequence ID" value="MCX7568723.1"/>
    <property type="molecule type" value="Genomic_DNA"/>
</dbReference>
<accession>A0ABT3WVL8</accession>